<organism evidence="6 7">
    <name type="scientific">Phanerochaete carnosa (strain HHB-10118-sp)</name>
    <name type="common">White-rot fungus</name>
    <name type="synonym">Peniophora carnosa</name>
    <dbReference type="NCBI Taxonomy" id="650164"/>
    <lineage>
        <taxon>Eukaryota</taxon>
        <taxon>Fungi</taxon>
        <taxon>Dikarya</taxon>
        <taxon>Basidiomycota</taxon>
        <taxon>Agaricomycotina</taxon>
        <taxon>Agaricomycetes</taxon>
        <taxon>Polyporales</taxon>
        <taxon>Phanerochaetaceae</taxon>
        <taxon>Phanerochaete</taxon>
    </lineage>
</organism>
<dbReference type="EMBL" id="JH930478">
    <property type="protein sequence ID" value="EKM50411.1"/>
    <property type="molecule type" value="Genomic_DNA"/>
</dbReference>
<dbReference type="PANTHER" id="PTHR15565:SF0">
    <property type="entry name" value="PROTEIN AATF"/>
    <property type="match status" value="1"/>
</dbReference>
<feature type="compositionally biased region" description="Polar residues" evidence="3">
    <location>
        <begin position="126"/>
        <end position="145"/>
    </location>
</feature>
<accession>K5UL92</accession>
<sequence>MAGRISLAQQLALLSEATPADLDLDDLYPQGSPSEDESHEANSRVRDHYVDVGPSSFRQLNSFISGPKYASTRVFRKDLELSEDEKAENKEEDQDEDSDRLDEKDVHDEEHVRTGARPDRRRPSPGMNTLNKTHDGSAQQEPNATSDLASTLHATREQDRRKGKAVSRQIMIWDTLLDARIRLRNATNAVNHLTSIEPPSTSRQQYPVLTSIRATLDEAISLSQDLFALQENLTKADASPVYTPRKRAKLSHDTERDHAKALLMHSATASEVEAAYHRHLVQVLAKWSVKVQAVAPNVLLPANRGSFKNVFSGKTAPPGVVDAIADTLHTDADKLLARTRSLRLVGKSDAEHAGESTEVFDDADFYQQLLSDIIEARSSGLNNEETEPKWMSRQRANKAKRSKTVDIKASKGRKLRYQVHEKLQNFMVPMAASKGAWHDEQIDELFASLLGCTS</sequence>
<dbReference type="InterPro" id="IPR012617">
    <property type="entry name" value="AATF_C"/>
</dbReference>
<dbReference type="KEGG" id="pco:PHACADRAFT_263682"/>
<dbReference type="GO" id="GO:0000462">
    <property type="term" value="P:maturation of SSU-rRNA from tricistronic rRNA transcript (SSU-rRNA, 5.8S rRNA, LSU-rRNA)"/>
    <property type="evidence" value="ECO:0007669"/>
    <property type="project" value="TreeGrafter"/>
</dbReference>
<dbReference type="OrthoDB" id="5783963at2759"/>
<feature type="compositionally biased region" description="Basic and acidic residues" evidence="3">
    <location>
        <begin position="101"/>
        <end position="122"/>
    </location>
</feature>
<evidence type="ECO:0000256" key="1">
    <source>
        <dbReference type="ARBA" id="ARBA00008966"/>
    </source>
</evidence>
<dbReference type="InterPro" id="IPR039223">
    <property type="entry name" value="AATF/Bfr2"/>
</dbReference>
<feature type="region of interest" description="Disordered" evidence="3">
    <location>
        <begin position="83"/>
        <end position="145"/>
    </location>
</feature>
<dbReference type="AlphaFoldDB" id="K5UL92"/>
<dbReference type="FunCoup" id="K5UL92">
    <property type="interactions" value="479"/>
</dbReference>
<feature type="region of interest" description="Disordered" evidence="3">
    <location>
        <begin position="18"/>
        <end position="47"/>
    </location>
</feature>
<proteinExistence type="inferred from homology"/>
<evidence type="ECO:0000313" key="7">
    <source>
        <dbReference type="Proteomes" id="UP000008370"/>
    </source>
</evidence>
<feature type="domain" description="AATF leucine zipper-containing" evidence="5">
    <location>
        <begin position="159"/>
        <end position="290"/>
    </location>
</feature>
<dbReference type="STRING" id="650164.K5UL92"/>
<dbReference type="InterPro" id="IPR025160">
    <property type="entry name" value="AATF"/>
</dbReference>
<feature type="domain" description="Apoptosis-antagonizing transcription factor C-terminal" evidence="4">
    <location>
        <begin position="366"/>
        <end position="450"/>
    </location>
</feature>
<dbReference type="InParanoid" id="K5UL92"/>
<protein>
    <recommendedName>
        <fullName evidence="2">Protein BFR2</fullName>
    </recommendedName>
</protein>
<evidence type="ECO:0000313" key="6">
    <source>
        <dbReference type="EMBL" id="EKM50411.1"/>
    </source>
</evidence>
<evidence type="ECO:0000259" key="5">
    <source>
        <dbReference type="Pfam" id="PF13339"/>
    </source>
</evidence>
<dbReference type="RefSeq" id="XP_007400683.1">
    <property type="nucleotide sequence ID" value="XM_007400621.1"/>
</dbReference>
<keyword evidence="7" id="KW-1185">Reference proteome</keyword>
<dbReference type="Proteomes" id="UP000008370">
    <property type="component" value="Unassembled WGS sequence"/>
</dbReference>
<evidence type="ECO:0000256" key="3">
    <source>
        <dbReference type="SAM" id="MobiDB-lite"/>
    </source>
</evidence>
<evidence type="ECO:0000259" key="4">
    <source>
        <dbReference type="Pfam" id="PF08164"/>
    </source>
</evidence>
<dbReference type="GeneID" id="18918622"/>
<feature type="compositionally biased region" description="Acidic residues" evidence="3">
    <location>
        <begin position="83"/>
        <end position="100"/>
    </location>
</feature>
<name>K5UL92_PHACS</name>
<reference evidence="6 7" key="1">
    <citation type="journal article" date="2012" name="BMC Genomics">
        <title>Comparative genomics of the white-rot fungi, Phanerochaete carnosa and P. chrysosporium, to elucidate the genetic basis of the distinct wood types they colonize.</title>
        <authorList>
            <person name="Suzuki H."/>
            <person name="MacDonald J."/>
            <person name="Syed K."/>
            <person name="Salamov A."/>
            <person name="Hori C."/>
            <person name="Aerts A."/>
            <person name="Henrissat B."/>
            <person name="Wiebenga A."/>
            <person name="vanKuyk P.A."/>
            <person name="Barry K."/>
            <person name="Lindquist E."/>
            <person name="LaButti K."/>
            <person name="Lapidus A."/>
            <person name="Lucas S."/>
            <person name="Coutinho P."/>
            <person name="Gong Y."/>
            <person name="Samejima M."/>
            <person name="Mahadevan R."/>
            <person name="Abou-Zaid M."/>
            <person name="de Vries R.P."/>
            <person name="Igarashi K."/>
            <person name="Yadav J.S."/>
            <person name="Grigoriev I.V."/>
            <person name="Master E.R."/>
        </authorList>
    </citation>
    <scope>NUCLEOTIDE SEQUENCE [LARGE SCALE GENOMIC DNA]</scope>
    <source>
        <strain evidence="6 7">HHB-10118-sp</strain>
    </source>
</reference>
<gene>
    <name evidence="6" type="ORF">PHACADRAFT_263682</name>
</gene>
<evidence type="ECO:0000256" key="2">
    <source>
        <dbReference type="ARBA" id="ARBA00013850"/>
    </source>
</evidence>
<comment type="similarity">
    <text evidence="1">Belongs to the AATF family.</text>
</comment>
<dbReference type="GO" id="GO:0005730">
    <property type="term" value="C:nucleolus"/>
    <property type="evidence" value="ECO:0007669"/>
    <property type="project" value="TreeGrafter"/>
</dbReference>
<dbReference type="PANTHER" id="PTHR15565">
    <property type="entry name" value="AATF PROTEIN APOPTOSIS ANTAGONIZING TRANSCRIPTION FACTOR"/>
    <property type="match status" value="1"/>
</dbReference>
<dbReference type="HOGENOM" id="CLU_018299_2_1_1"/>
<dbReference type="Pfam" id="PF13339">
    <property type="entry name" value="AATF-Che1"/>
    <property type="match status" value="1"/>
</dbReference>
<dbReference type="Pfam" id="PF08164">
    <property type="entry name" value="TRAUB"/>
    <property type="match status" value="1"/>
</dbReference>